<gene>
    <name evidence="3" type="ORF">CspeluHIS016_0302750</name>
</gene>
<keyword evidence="1" id="KW-0175">Coiled coil</keyword>
<feature type="coiled-coil region" evidence="1">
    <location>
        <begin position="292"/>
        <end position="326"/>
    </location>
</feature>
<reference evidence="3" key="1">
    <citation type="journal article" date="2023" name="BMC Genomics">
        <title>Chromosome-level genome assemblies of Cutaneotrichosporon spp. (Trichosporonales, Basidiomycota) reveal imbalanced evolution between nucleotide sequences and chromosome synteny.</title>
        <authorList>
            <person name="Kobayashi Y."/>
            <person name="Kayamori A."/>
            <person name="Aoki K."/>
            <person name="Shiwa Y."/>
            <person name="Matsutani M."/>
            <person name="Fujita N."/>
            <person name="Sugita T."/>
            <person name="Iwasaki W."/>
            <person name="Tanaka N."/>
            <person name="Takashima M."/>
        </authorList>
    </citation>
    <scope>NUCLEOTIDE SEQUENCE</scope>
    <source>
        <strain evidence="3">HIS016</strain>
    </source>
</reference>
<name>A0AAD3YAW3_9TREE</name>
<organism evidence="3 4">
    <name type="scientific">Cutaneotrichosporon spelunceum</name>
    <dbReference type="NCBI Taxonomy" id="1672016"/>
    <lineage>
        <taxon>Eukaryota</taxon>
        <taxon>Fungi</taxon>
        <taxon>Dikarya</taxon>
        <taxon>Basidiomycota</taxon>
        <taxon>Agaricomycotina</taxon>
        <taxon>Tremellomycetes</taxon>
        <taxon>Trichosporonales</taxon>
        <taxon>Trichosporonaceae</taxon>
        <taxon>Cutaneotrichosporon</taxon>
    </lineage>
</organism>
<evidence type="ECO:0000313" key="4">
    <source>
        <dbReference type="Proteomes" id="UP001222932"/>
    </source>
</evidence>
<accession>A0AAD3YAW3</accession>
<keyword evidence="4" id="KW-1185">Reference proteome</keyword>
<evidence type="ECO:0000256" key="1">
    <source>
        <dbReference type="SAM" id="Coils"/>
    </source>
</evidence>
<reference evidence="3" key="2">
    <citation type="submission" date="2023-06" db="EMBL/GenBank/DDBJ databases">
        <authorList>
            <person name="Kobayashi Y."/>
            <person name="Kayamori A."/>
            <person name="Aoki K."/>
            <person name="Shiwa Y."/>
            <person name="Fujita N."/>
            <person name="Sugita T."/>
            <person name="Iwasaki W."/>
            <person name="Tanaka N."/>
            <person name="Takashima M."/>
        </authorList>
    </citation>
    <scope>NUCLEOTIDE SEQUENCE</scope>
    <source>
        <strain evidence="3">HIS016</strain>
    </source>
</reference>
<feature type="compositionally biased region" description="Basic and acidic residues" evidence="2">
    <location>
        <begin position="199"/>
        <end position="238"/>
    </location>
</feature>
<feature type="region of interest" description="Disordered" evidence="2">
    <location>
        <begin position="197"/>
        <end position="254"/>
    </location>
</feature>
<dbReference type="EMBL" id="BTCM01000003">
    <property type="protein sequence ID" value="GMK56435.1"/>
    <property type="molecule type" value="Genomic_DNA"/>
</dbReference>
<sequence>MTSSAQQATEGERFRRKHLSLMLGSLDAIAAFKAAVGTTPGRVHPNVVRAAPFLANRGPSRRIGTVVNTYALTLRTVNDTENSELEKLFFDENAILLPYRFACGMCADGRVKCFARRDGVGYVCAATNAVFEDDKGVQQWVTHWRKSASYDYCGTEAEWLADLDEVIASLRQNAPEGERERRWAANTNADQLVRAGVVGEKDLNHDAATPKHEGDESEPPRKRRHLSPDPRDQREVRLAPRLSNEGPHMWPMDDESRPRAKEYYYTLQGHLDKSVALIQADEAALGAIGVGLEQLDRRKAELHEEQKRLKIEIRDRTNEVRRMREEMLALGNKGLWGSEEGKRGNGP</sequence>
<dbReference type="AlphaFoldDB" id="A0AAD3YAW3"/>
<evidence type="ECO:0000313" key="3">
    <source>
        <dbReference type="EMBL" id="GMK56435.1"/>
    </source>
</evidence>
<dbReference type="Proteomes" id="UP001222932">
    <property type="component" value="Unassembled WGS sequence"/>
</dbReference>
<proteinExistence type="predicted"/>
<protein>
    <submittedName>
        <fullName evidence="3">Uncharacterized protein</fullName>
    </submittedName>
</protein>
<comment type="caution">
    <text evidence="3">The sequence shown here is derived from an EMBL/GenBank/DDBJ whole genome shotgun (WGS) entry which is preliminary data.</text>
</comment>
<evidence type="ECO:0000256" key="2">
    <source>
        <dbReference type="SAM" id="MobiDB-lite"/>
    </source>
</evidence>